<dbReference type="OrthoDB" id="9942664at2"/>
<evidence type="ECO:0000313" key="3">
    <source>
        <dbReference type="Proteomes" id="UP000256779"/>
    </source>
</evidence>
<evidence type="ECO:0000256" key="1">
    <source>
        <dbReference type="SAM" id="Coils"/>
    </source>
</evidence>
<organism evidence="2 3">
    <name type="scientific">Marinoscillum furvescens DSM 4134</name>
    <dbReference type="NCBI Taxonomy" id="1122208"/>
    <lineage>
        <taxon>Bacteria</taxon>
        <taxon>Pseudomonadati</taxon>
        <taxon>Bacteroidota</taxon>
        <taxon>Cytophagia</taxon>
        <taxon>Cytophagales</taxon>
        <taxon>Reichenbachiellaceae</taxon>
        <taxon>Marinoscillum</taxon>
    </lineage>
</organism>
<evidence type="ECO:0000313" key="2">
    <source>
        <dbReference type="EMBL" id="REE00482.1"/>
    </source>
</evidence>
<reference evidence="2 3" key="1">
    <citation type="submission" date="2018-07" db="EMBL/GenBank/DDBJ databases">
        <title>Genomic Encyclopedia of Type Strains, Phase IV (KMG-IV): sequencing the most valuable type-strain genomes for metagenomic binning, comparative biology and taxonomic classification.</title>
        <authorList>
            <person name="Goeker M."/>
        </authorList>
    </citation>
    <scope>NUCLEOTIDE SEQUENCE [LARGE SCALE GENOMIC DNA]</scope>
    <source>
        <strain evidence="2 3">DSM 4134</strain>
    </source>
</reference>
<name>A0A3D9L4I4_MARFU</name>
<sequence>MSGRILLVFLHFFWLFPLCAQQFTPNIYEETLTLAGQSRKGYITDFPFGAKEIAKEWWRFSKDFGRPLNMRSYYEITIPSDIHQGTVEITLYSKTLRKGSGSQFFLTLKTEKIPKQKHADYMSQVKQVMQNFKQTVYLQKLEAGLEKLEKKAAKASKRVEKSEGRLRTRRVGELEKLREDIQEYRSLIKNIYTAY</sequence>
<dbReference type="RefSeq" id="WP_115867482.1">
    <property type="nucleotide sequence ID" value="NZ_QREG01000005.1"/>
</dbReference>
<dbReference type="EMBL" id="QREG01000005">
    <property type="protein sequence ID" value="REE00482.1"/>
    <property type="molecule type" value="Genomic_DNA"/>
</dbReference>
<accession>A0A3D9L4I4</accession>
<keyword evidence="1" id="KW-0175">Coiled coil</keyword>
<proteinExistence type="predicted"/>
<gene>
    <name evidence="2" type="ORF">C7460_105105</name>
</gene>
<comment type="caution">
    <text evidence="2">The sequence shown here is derived from an EMBL/GenBank/DDBJ whole genome shotgun (WGS) entry which is preliminary data.</text>
</comment>
<keyword evidence="3" id="KW-1185">Reference proteome</keyword>
<protein>
    <submittedName>
        <fullName evidence="2">Uncharacterized protein</fullName>
    </submittedName>
</protein>
<dbReference type="Proteomes" id="UP000256779">
    <property type="component" value="Unassembled WGS sequence"/>
</dbReference>
<dbReference type="AlphaFoldDB" id="A0A3D9L4I4"/>
<feature type="coiled-coil region" evidence="1">
    <location>
        <begin position="138"/>
        <end position="194"/>
    </location>
</feature>